<organism evidence="1 2">
    <name type="scientific">Candidatus Uhrbacteria bacterium GW2011_GWF2_39_13</name>
    <dbReference type="NCBI Taxonomy" id="1618995"/>
    <lineage>
        <taxon>Bacteria</taxon>
        <taxon>Candidatus Uhriibacteriota</taxon>
    </lineage>
</organism>
<proteinExistence type="predicted"/>
<accession>A0A0G0QSR5</accession>
<evidence type="ECO:0000313" key="2">
    <source>
        <dbReference type="Proteomes" id="UP000033935"/>
    </source>
</evidence>
<comment type="caution">
    <text evidence="1">The sequence shown here is derived from an EMBL/GenBank/DDBJ whole genome shotgun (WGS) entry which is preliminary data.</text>
</comment>
<protein>
    <recommendedName>
        <fullName evidence="3">DUF3179 domain-containing protein</fullName>
    </recommendedName>
</protein>
<sequence length="349" mass="40242">MVAHHSLSSIMFRFSFLWFICLLLVGASAVFYFEYRYYRIPLLLNDFSTEVSQRVPIETNGTLHSIDLDEIIVGTFHEDDIPAIDEPVYESIASADVYLNDDGYGLVIEGENLVRFYPYQILVWHQAVNDTFGKIRLLVSYCPLCFEGSVYQIEKDSSEAFSFGVSGKLWNNNTLLYDRSTHSLWSQVLGEAVVGPRTGAKLERYPFYSTTWASFKEAYSSAEVLSRNTGYVRDYTQDPYERDGYYSSSAVWYPLSHEDERLEAKEIVYGYQSGDFQKAYSQEWIKQAGSIQDTIGSQSITIMWDEDLQTARFLSGPSEDSLLETEQLLQKMFWFCWATMYPQTKAFEN</sequence>
<gene>
    <name evidence="1" type="ORF">UT30_C0005G0040</name>
</gene>
<dbReference type="Proteomes" id="UP000033935">
    <property type="component" value="Unassembled WGS sequence"/>
</dbReference>
<evidence type="ECO:0008006" key="3">
    <source>
        <dbReference type="Google" id="ProtNLM"/>
    </source>
</evidence>
<dbReference type="InterPro" id="IPR021516">
    <property type="entry name" value="DUF3179"/>
</dbReference>
<evidence type="ECO:0000313" key="1">
    <source>
        <dbReference type="EMBL" id="KKR04637.1"/>
    </source>
</evidence>
<dbReference type="AlphaFoldDB" id="A0A0G0QSR5"/>
<dbReference type="Pfam" id="PF11376">
    <property type="entry name" value="DUF3179"/>
    <property type="match status" value="1"/>
</dbReference>
<name>A0A0G0QSR5_9BACT</name>
<dbReference type="EMBL" id="LBWG01000005">
    <property type="protein sequence ID" value="KKR04637.1"/>
    <property type="molecule type" value="Genomic_DNA"/>
</dbReference>
<reference evidence="1 2" key="1">
    <citation type="journal article" date="2015" name="Nature">
        <title>rRNA introns, odd ribosomes, and small enigmatic genomes across a large radiation of phyla.</title>
        <authorList>
            <person name="Brown C.T."/>
            <person name="Hug L.A."/>
            <person name="Thomas B.C."/>
            <person name="Sharon I."/>
            <person name="Castelle C.J."/>
            <person name="Singh A."/>
            <person name="Wilkins M.J."/>
            <person name="Williams K.H."/>
            <person name="Banfield J.F."/>
        </authorList>
    </citation>
    <scope>NUCLEOTIDE SEQUENCE [LARGE SCALE GENOMIC DNA]</scope>
</reference>